<dbReference type="InterPro" id="IPR013025">
    <property type="entry name" value="Ribosomal_uL23-like"/>
</dbReference>
<evidence type="ECO:0000256" key="2">
    <source>
        <dbReference type="ARBA" id="ARBA00022980"/>
    </source>
</evidence>
<protein>
    <recommendedName>
        <fullName evidence="4">Large ribosomal subunit protein uL23m</fullName>
    </recommendedName>
</protein>
<dbReference type="GO" id="GO:0003735">
    <property type="term" value="F:structural constituent of ribosome"/>
    <property type="evidence" value="ECO:0007669"/>
    <property type="project" value="InterPro"/>
</dbReference>
<organism evidence="6 7">
    <name type="scientific">Rhizopogon vinicolor AM-OR11-026</name>
    <dbReference type="NCBI Taxonomy" id="1314800"/>
    <lineage>
        <taxon>Eukaryota</taxon>
        <taxon>Fungi</taxon>
        <taxon>Dikarya</taxon>
        <taxon>Basidiomycota</taxon>
        <taxon>Agaricomycotina</taxon>
        <taxon>Agaricomycetes</taxon>
        <taxon>Agaricomycetidae</taxon>
        <taxon>Boletales</taxon>
        <taxon>Suillineae</taxon>
        <taxon>Rhizopogonaceae</taxon>
        <taxon>Rhizopogon</taxon>
    </lineage>
</organism>
<keyword evidence="7" id="KW-1185">Reference proteome</keyword>
<sequence length="322" mass="37628">MQALCRVARRLYSTQPPERAASALPKLAAAARDASTPMAVRERRERKRAYLKPPSDSDLTSSEYSRYRRALAKGELMDQRGRDLTEAEWLDALNERRTRLRGLKVTNKDGEKELQVVGQRIYLPNIIFRMVRNNTPAGKPYNPYEATFRVPMSVTKTDIRSYLSSMYGVKTTYIRTANYFSPLYRKYNGSKTTRSYRTYKRAVVGLIDPFYYPQAMEDMTAEDRKKRMNWLNEKFALDALKRWRRHELVRTSMSGSKNWRFTGHLRRDKILKAVARNRTRMLREVEDVKEELAEKRSQGVPIFSDSKSRSRSGKRKDGLLTN</sequence>
<reference evidence="6 7" key="1">
    <citation type="submission" date="2016-06" db="EMBL/GenBank/DDBJ databases">
        <title>Comparative genomics of the ectomycorrhizal sister species Rhizopogon vinicolor and Rhizopogon vesiculosus (Basidiomycota: Boletales) reveals a divergence of the mating type B locus.</title>
        <authorList>
            <consortium name="DOE Joint Genome Institute"/>
            <person name="Mujic A.B."/>
            <person name="Kuo A."/>
            <person name="Tritt A."/>
            <person name="Lipzen A."/>
            <person name="Chen C."/>
            <person name="Johnson J."/>
            <person name="Sharma A."/>
            <person name="Barry K."/>
            <person name="Grigoriev I.V."/>
            <person name="Spatafora J.W."/>
        </authorList>
    </citation>
    <scope>NUCLEOTIDE SEQUENCE [LARGE SCALE GENOMIC DNA]</scope>
    <source>
        <strain evidence="6 7">AM-OR11-026</strain>
    </source>
</reference>
<dbReference type="AlphaFoldDB" id="A0A1B7NE68"/>
<dbReference type="EMBL" id="KV448142">
    <property type="protein sequence ID" value="OAX43173.1"/>
    <property type="molecule type" value="Genomic_DNA"/>
</dbReference>
<dbReference type="PANTHER" id="PTHR12059:SF5">
    <property type="entry name" value="LARGE RIBOSOMAL SUBUNIT PROTEIN UL23M"/>
    <property type="match status" value="1"/>
</dbReference>
<comment type="similarity">
    <text evidence="1">Belongs to the universal ribosomal protein uL23 family.</text>
</comment>
<name>A0A1B7NE68_9AGAM</name>
<dbReference type="STRING" id="1314800.A0A1B7NE68"/>
<evidence type="ECO:0000256" key="1">
    <source>
        <dbReference type="ARBA" id="ARBA00006700"/>
    </source>
</evidence>
<dbReference type="Gene3D" id="3.30.70.330">
    <property type="match status" value="1"/>
</dbReference>
<evidence type="ECO:0000313" key="6">
    <source>
        <dbReference type="EMBL" id="OAX43173.1"/>
    </source>
</evidence>
<feature type="region of interest" description="Disordered" evidence="5">
    <location>
        <begin position="290"/>
        <end position="322"/>
    </location>
</feature>
<dbReference type="OrthoDB" id="275582at2759"/>
<dbReference type="InterPro" id="IPR012677">
    <property type="entry name" value="Nucleotide-bd_a/b_plait_sf"/>
</dbReference>
<feature type="region of interest" description="Disordered" evidence="5">
    <location>
        <begin position="31"/>
        <end position="63"/>
    </location>
</feature>
<dbReference type="InterPro" id="IPR012678">
    <property type="entry name" value="Ribosomal_uL23/eL15/eS24_sf"/>
</dbReference>
<accession>A0A1B7NE68</accession>
<evidence type="ECO:0000256" key="3">
    <source>
        <dbReference type="ARBA" id="ARBA00023274"/>
    </source>
</evidence>
<dbReference type="GO" id="GO:0005762">
    <property type="term" value="C:mitochondrial large ribosomal subunit"/>
    <property type="evidence" value="ECO:0007669"/>
    <property type="project" value="TreeGrafter"/>
</dbReference>
<dbReference type="SUPFAM" id="SSF54189">
    <property type="entry name" value="Ribosomal proteins S24e, L23 and L15e"/>
    <property type="match status" value="1"/>
</dbReference>
<dbReference type="GO" id="GO:0032543">
    <property type="term" value="P:mitochondrial translation"/>
    <property type="evidence" value="ECO:0007669"/>
    <property type="project" value="TreeGrafter"/>
</dbReference>
<gene>
    <name evidence="6" type="ORF">K503DRAFT_210552</name>
</gene>
<evidence type="ECO:0000256" key="5">
    <source>
        <dbReference type="SAM" id="MobiDB-lite"/>
    </source>
</evidence>
<dbReference type="PANTHER" id="PTHR12059">
    <property type="entry name" value="RIBOSOMAL PROTEIN L23-RELATED"/>
    <property type="match status" value="1"/>
</dbReference>
<dbReference type="Proteomes" id="UP000092154">
    <property type="component" value="Unassembled WGS sequence"/>
</dbReference>
<keyword evidence="3" id="KW-0687">Ribonucleoprotein</keyword>
<dbReference type="InParanoid" id="A0A1B7NE68"/>
<evidence type="ECO:0000313" key="7">
    <source>
        <dbReference type="Proteomes" id="UP000092154"/>
    </source>
</evidence>
<evidence type="ECO:0000256" key="4">
    <source>
        <dbReference type="ARBA" id="ARBA00039977"/>
    </source>
</evidence>
<dbReference type="Pfam" id="PF00276">
    <property type="entry name" value="Ribosomal_L23"/>
    <property type="match status" value="1"/>
</dbReference>
<keyword evidence="2" id="KW-0689">Ribosomal protein</keyword>
<proteinExistence type="inferred from homology"/>